<dbReference type="OrthoDB" id="9761519at2"/>
<dbReference type="CDD" id="cd03143">
    <property type="entry name" value="A4_beta-galactosidase_middle_domain"/>
    <property type="match status" value="1"/>
</dbReference>
<name>A0A2U1AQD4_9BACT</name>
<dbReference type="InterPro" id="IPR053161">
    <property type="entry name" value="Ulvan_degrading_GH"/>
</dbReference>
<dbReference type="Proteomes" id="UP000245959">
    <property type="component" value="Unassembled WGS sequence"/>
</dbReference>
<dbReference type="AlphaFoldDB" id="A0A2U1AQD4"/>
<protein>
    <submittedName>
        <fullName evidence="1">Alpha-L-rhamnosidase-like protein</fullName>
    </submittedName>
</protein>
<dbReference type="InterPro" id="IPR029062">
    <property type="entry name" value="Class_I_gatase-like"/>
</dbReference>
<gene>
    <name evidence="1" type="ORF">C8D82_12565</name>
</gene>
<accession>A0A2U1AQD4</accession>
<dbReference type="Gene3D" id="3.40.50.880">
    <property type="match status" value="1"/>
</dbReference>
<keyword evidence="2" id="KW-1185">Reference proteome</keyword>
<organism evidence="1 2">
    <name type="scientific">Victivallis vadensis</name>
    <dbReference type="NCBI Taxonomy" id="172901"/>
    <lineage>
        <taxon>Bacteria</taxon>
        <taxon>Pseudomonadati</taxon>
        <taxon>Lentisphaerota</taxon>
        <taxon>Lentisphaeria</taxon>
        <taxon>Victivallales</taxon>
        <taxon>Victivallaceae</taxon>
        <taxon>Victivallis</taxon>
    </lineage>
</organism>
<dbReference type="GeneID" id="78296293"/>
<comment type="caution">
    <text evidence="1">The sequence shown here is derived from an EMBL/GenBank/DDBJ whole genome shotgun (WGS) entry which is preliminary data.</text>
</comment>
<dbReference type="PANTHER" id="PTHR36848:SF2">
    <property type="entry name" value="SECRETED PROTEIN"/>
    <property type="match status" value="1"/>
</dbReference>
<reference evidence="1 2" key="1">
    <citation type="submission" date="2018-04" db="EMBL/GenBank/DDBJ databases">
        <title>Genomic Encyclopedia of Type Strains, Phase IV (KMG-IV): sequencing the most valuable type-strain genomes for metagenomic binning, comparative biology and taxonomic classification.</title>
        <authorList>
            <person name="Goeker M."/>
        </authorList>
    </citation>
    <scope>NUCLEOTIDE SEQUENCE [LARGE SCALE GENOMIC DNA]</scope>
    <source>
        <strain evidence="1 2">DSM 14823</strain>
    </source>
</reference>
<dbReference type="EMBL" id="QEKH01000025">
    <property type="protein sequence ID" value="PVY38639.1"/>
    <property type="molecule type" value="Genomic_DNA"/>
</dbReference>
<evidence type="ECO:0000313" key="2">
    <source>
        <dbReference type="Proteomes" id="UP000245959"/>
    </source>
</evidence>
<sequence>MAQTLNLANPPAKYRPVPFWSWNEKLDPEVLREQVRQMHEAGLGGFFMHARGGLQTAYLSEEWMECVNACLDEAGKLGMDAWLYDENGWPSGFGGGLVNGLGVKYQQKYLRHEIIDAAEACKDDTTIAFYTTDGALIGRTLPEGSTGPVLRCYYEINPFYVDNLDAEVVAEFIRVTHEFYYRTIPEELLKHLKGIFSDEPQLSRKGLLWSFTLEEAYWQAYHRELLPELPMLFLGMEGSDGMRIRFWKLAARLFSVNFMKQIHDWCEEHGWMLTGHHVLEESCQSQLSSNGAIMPQYQYYHIPGMDHLCRTEPSPVAMTQLMSAAMQAGRKQVLTESFALSGWNFNFSGMKWMYQQQLAHGVNLLCPHLQGYSLRGLRKRDYPASLFVHQPWWGDYAKLNGYFGRAGMLLAEGEASTPVLVIHPLSSAWKHYTGDDHEPKLDFYTQTLLNTTRALDALQIPHHYADEQLAEDYGCVENGEIRIGEVAYELVIVPQLTNFSKKTAELLRQFAAAGGTVLTVRNRLEPDTLTIDGEAAPQEFRDWFAQLPACDSEAAAAEIAAEQLPGRVMITEHGVPARRLVGTYRDFRELDGRSGRFHFIANLQYNQPCNVTIALPRTGRQVEVIDPVTGEFSLLSGVRRSGNHLVFDYPFAAGDAAMFFVAGHPAKHAPKLHVEDAFALPPVKRLDNGFTIREDSGNLLTLDRCRYRVDGGEWIADDVSVIHGRLLNLKHDCDLELEFSFELAPDFDFNAPLTLVAETPERYRFNFNGHDFDAEDGGPLFDRAFRRIALPAALRPGRNVLTMKTRYHQPEEVYAKLERAKQFETEYNMLTFDSEVESVYLYGDFSVRHSGRTEELIRDAERFHGGFELGAPLAGSRVDASDLVCAGMPFFAGKVTLYKEFELTADEAEAIRYLRFAPHGANSFAVKINGENAGTCFWGPYALRADEFLRAGVNKLEIELTTSLRNLLGPHHLEEGESYSVHTLSFNREANAVGWPAPAYNPGYCFVKLGLTELVLA</sequence>
<proteinExistence type="predicted"/>
<dbReference type="PANTHER" id="PTHR36848">
    <property type="entry name" value="DNA-BINDING PROTEIN (PUTATIVE SECRETED PROTEIN)-RELATED"/>
    <property type="match status" value="1"/>
</dbReference>
<dbReference type="RefSeq" id="WP_116885004.1">
    <property type="nucleotide sequence ID" value="NZ_CABMMC010000029.1"/>
</dbReference>
<evidence type="ECO:0000313" key="1">
    <source>
        <dbReference type="EMBL" id="PVY38639.1"/>
    </source>
</evidence>